<dbReference type="RefSeq" id="WP_153468883.1">
    <property type="nucleotide sequence ID" value="NZ_WBOF01000003.1"/>
</dbReference>
<sequence length="201" mass="22419">MDLPQQVIDLGDLTLRRFDGEADLPEFFRVIEESLEHLRPWMPWVAEHSLAKTTEFLAGCPEQWASGEGFTYAIVLDGAIVGACSLFRSDGTPDDGREIGYWLHPAATRRGVATRAARALVDQAFRLPGVDWVEIVHDPANHASAAVPARLGFTEHLRRPAEALAPAETGEEQVWRLTYRQFFAHHRGVTAEPRLGVPETR</sequence>
<dbReference type="InterPro" id="IPR051908">
    <property type="entry name" value="Ribosomal_N-acetyltransferase"/>
</dbReference>
<dbReference type="GO" id="GO:1990189">
    <property type="term" value="F:protein N-terminal-serine acetyltransferase activity"/>
    <property type="evidence" value="ECO:0007669"/>
    <property type="project" value="TreeGrafter"/>
</dbReference>
<dbReference type="PROSITE" id="PS51186">
    <property type="entry name" value="GNAT"/>
    <property type="match status" value="1"/>
</dbReference>
<dbReference type="AlphaFoldDB" id="A0A6N7L3A7"/>
<evidence type="ECO:0000313" key="2">
    <source>
        <dbReference type="EMBL" id="MQS17018.1"/>
    </source>
</evidence>
<comment type="caution">
    <text evidence="2">The sequence shown here is derived from an EMBL/GenBank/DDBJ whole genome shotgun (WGS) entry which is preliminary data.</text>
</comment>
<proteinExistence type="predicted"/>
<dbReference type="Proteomes" id="UP000450000">
    <property type="component" value="Unassembled WGS sequence"/>
</dbReference>
<accession>A0A6N7L3A7</accession>
<name>A0A6N7L3A7_9ACTN</name>
<organism evidence="2 3">
    <name type="scientific">Streptomyces kaniharaensis</name>
    <dbReference type="NCBI Taxonomy" id="212423"/>
    <lineage>
        <taxon>Bacteria</taxon>
        <taxon>Bacillati</taxon>
        <taxon>Actinomycetota</taxon>
        <taxon>Actinomycetes</taxon>
        <taxon>Kitasatosporales</taxon>
        <taxon>Streptomycetaceae</taxon>
        <taxon>Streptomyces</taxon>
    </lineage>
</organism>
<dbReference type="GO" id="GO:0005737">
    <property type="term" value="C:cytoplasm"/>
    <property type="evidence" value="ECO:0007669"/>
    <property type="project" value="TreeGrafter"/>
</dbReference>
<dbReference type="InterPro" id="IPR000182">
    <property type="entry name" value="GNAT_dom"/>
</dbReference>
<feature type="domain" description="N-acetyltransferase" evidence="1">
    <location>
        <begin position="13"/>
        <end position="171"/>
    </location>
</feature>
<evidence type="ECO:0000313" key="3">
    <source>
        <dbReference type="Proteomes" id="UP000450000"/>
    </source>
</evidence>
<keyword evidence="2" id="KW-0808">Transferase</keyword>
<dbReference type="Pfam" id="PF13302">
    <property type="entry name" value="Acetyltransf_3"/>
    <property type="match status" value="1"/>
</dbReference>
<dbReference type="GO" id="GO:0008999">
    <property type="term" value="F:protein-N-terminal-alanine acetyltransferase activity"/>
    <property type="evidence" value="ECO:0007669"/>
    <property type="project" value="TreeGrafter"/>
</dbReference>
<dbReference type="OrthoDB" id="9799321at2"/>
<dbReference type="CDD" id="cd04301">
    <property type="entry name" value="NAT_SF"/>
    <property type="match status" value="1"/>
</dbReference>
<dbReference type="Gene3D" id="3.40.630.30">
    <property type="match status" value="1"/>
</dbReference>
<protein>
    <submittedName>
        <fullName evidence="2">GNAT family N-acetyltransferase</fullName>
    </submittedName>
</protein>
<evidence type="ECO:0000259" key="1">
    <source>
        <dbReference type="PROSITE" id="PS51186"/>
    </source>
</evidence>
<dbReference type="InterPro" id="IPR016181">
    <property type="entry name" value="Acyl_CoA_acyltransferase"/>
</dbReference>
<dbReference type="PANTHER" id="PTHR43441">
    <property type="entry name" value="RIBOSOMAL-PROTEIN-SERINE ACETYLTRANSFERASE"/>
    <property type="match status" value="1"/>
</dbReference>
<dbReference type="SUPFAM" id="SSF55729">
    <property type="entry name" value="Acyl-CoA N-acyltransferases (Nat)"/>
    <property type="match status" value="1"/>
</dbReference>
<dbReference type="EMBL" id="WBOF01000003">
    <property type="protein sequence ID" value="MQS17018.1"/>
    <property type="molecule type" value="Genomic_DNA"/>
</dbReference>
<keyword evidence="3" id="KW-1185">Reference proteome</keyword>
<dbReference type="PANTHER" id="PTHR43441:SF2">
    <property type="entry name" value="FAMILY ACETYLTRANSFERASE, PUTATIVE (AFU_ORTHOLOGUE AFUA_7G00850)-RELATED"/>
    <property type="match status" value="1"/>
</dbReference>
<gene>
    <name evidence="2" type="ORF">F7Q99_33725</name>
</gene>
<reference evidence="2 3" key="1">
    <citation type="submission" date="2019-09" db="EMBL/GenBank/DDBJ databases">
        <title>Genome Sequences of Streptomyces kaniharaensis ATCC 21070.</title>
        <authorList>
            <person name="Zhu W."/>
            <person name="De Crecy-Lagard V."/>
            <person name="Richards N.G."/>
        </authorList>
    </citation>
    <scope>NUCLEOTIDE SEQUENCE [LARGE SCALE GENOMIC DNA]</scope>
    <source>
        <strain evidence="2 3">SF-557</strain>
    </source>
</reference>